<dbReference type="InterPro" id="IPR013216">
    <property type="entry name" value="Methyltransf_11"/>
</dbReference>
<feature type="region of interest" description="Disordered" evidence="1">
    <location>
        <begin position="160"/>
        <end position="195"/>
    </location>
</feature>
<comment type="caution">
    <text evidence="3">The sequence shown here is derived from an EMBL/GenBank/DDBJ whole genome shotgun (WGS) entry which is preliminary data.</text>
</comment>
<reference evidence="3 4" key="1">
    <citation type="submission" date="2016-07" db="EMBL/GenBank/DDBJ databases">
        <title>Pervasive Adenine N6-methylation of Active Genes in Fungi.</title>
        <authorList>
            <consortium name="DOE Joint Genome Institute"/>
            <person name="Mondo S.J."/>
            <person name="Dannebaum R.O."/>
            <person name="Kuo R.C."/>
            <person name="Labutti K."/>
            <person name="Haridas S."/>
            <person name="Kuo A."/>
            <person name="Salamov A."/>
            <person name="Ahrendt S.R."/>
            <person name="Lipzen A."/>
            <person name="Sullivan W."/>
            <person name="Andreopoulos W.B."/>
            <person name="Clum A."/>
            <person name="Lindquist E."/>
            <person name="Daum C."/>
            <person name="Ramamoorthy G.K."/>
            <person name="Gryganskyi A."/>
            <person name="Culley D."/>
            <person name="Magnuson J.K."/>
            <person name="James T.Y."/>
            <person name="O'Malley M.A."/>
            <person name="Stajich J.E."/>
            <person name="Spatafora J.W."/>
            <person name="Visel A."/>
            <person name="Grigoriev I.V."/>
        </authorList>
    </citation>
    <scope>NUCLEOTIDE SEQUENCE [LARGE SCALE GENOMIC DNA]</scope>
    <source>
        <strain evidence="3 4">68-887.2</strain>
    </source>
</reference>
<accession>A0A1Y2AMS7</accession>
<feature type="compositionally biased region" description="Low complexity" evidence="1">
    <location>
        <begin position="160"/>
        <end position="172"/>
    </location>
</feature>
<dbReference type="Pfam" id="PF08241">
    <property type="entry name" value="Methyltransf_11"/>
    <property type="match status" value="1"/>
</dbReference>
<protein>
    <recommendedName>
        <fullName evidence="2">Methyltransferase type 11 domain-containing protein</fullName>
    </recommendedName>
</protein>
<dbReference type="OrthoDB" id="66144at2759"/>
<dbReference type="Proteomes" id="UP000193986">
    <property type="component" value="Unassembled WGS sequence"/>
</dbReference>
<dbReference type="SUPFAM" id="SSF53335">
    <property type="entry name" value="S-adenosyl-L-methionine-dependent methyltransferases"/>
    <property type="match status" value="1"/>
</dbReference>
<feature type="compositionally biased region" description="Polar residues" evidence="1">
    <location>
        <begin position="177"/>
        <end position="190"/>
    </location>
</feature>
<dbReference type="InterPro" id="IPR029063">
    <property type="entry name" value="SAM-dependent_MTases_sf"/>
</dbReference>
<evidence type="ECO:0000313" key="3">
    <source>
        <dbReference type="EMBL" id="ORY23527.1"/>
    </source>
</evidence>
<dbReference type="InParanoid" id="A0A1Y2AMS7"/>
<proteinExistence type="predicted"/>
<gene>
    <name evidence="3" type="ORF">BCR39DRAFT_347137</name>
</gene>
<dbReference type="AlphaFoldDB" id="A0A1Y2AMS7"/>
<name>A0A1Y2AMS7_9TREE</name>
<evidence type="ECO:0000256" key="1">
    <source>
        <dbReference type="SAM" id="MobiDB-lite"/>
    </source>
</evidence>
<organism evidence="3 4">
    <name type="scientific">Naematelia encephala</name>
    <dbReference type="NCBI Taxonomy" id="71784"/>
    <lineage>
        <taxon>Eukaryota</taxon>
        <taxon>Fungi</taxon>
        <taxon>Dikarya</taxon>
        <taxon>Basidiomycota</taxon>
        <taxon>Agaricomycotina</taxon>
        <taxon>Tremellomycetes</taxon>
        <taxon>Tremellales</taxon>
        <taxon>Naemateliaceae</taxon>
        <taxon>Naematelia</taxon>
    </lineage>
</organism>
<keyword evidence="4" id="KW-1185">Reference proteome</keyword>
<dbReference type="GO" id="GO:0008757">
    <property type="term" value="F:S-adenosylmethionine-dependent methyltransferase activity"/>
    <property type="evidence" value="ECO:0007669"/>
    <property type="project" value="InterPro"/>
</dbReference>
<dbReference type="EMBL" id="MCFC01000078">
    <property type="protein sequence ID" value="ORY23527.1"/>
    <property type="molecule type" value="Genomic_DNA"/>
</dbReference>
<feature type="domain" description="Methyltransferase type 11" evidence="2">
    <location>
        <begin position="208"/>
        <end position="247"/>
    </location>
</feature>
<sequence length="380" mass="42310">MTVNIHCGFRCGRSVLSSCSLTLVGYRQIGITRRNIGNMPSKVHDVAAGGFAEGTNDIYDKARPSYPSSTLNLIHSILSPPNNNKPLTIIEPGSGTGIFSRLLLYPPTPDYPTFDNLETLIGVEPSKGMRDSWERGLEKVPTGFLPPDYRIGTVIETETGTGTGVESVTVTGNGNGSETPTPTGSGSGDESPSVKRKRVQVVDGGFDDFSKTGIQQGSVDAVIIAQAFHWCPDYSAALTEIARYLSPCSPLILIWNHDSPSVQLSVDLKEIYKLHDRGTPQFYRMTWKTLFDTEEYKQLYLPAEQGINTWTKGITEDQLIERIFSKSFLTKAYIDGEPRLKLEQQLRKVIQDSDKEWIDKEQGIFLYKYDTHHVILRKKP</sequence>
<evidence type="ECO:0000259" key="2">
    <source>
        <dbReference type="Pfam" id="PF08241"/>
    </source>
</evidence>
<dbReference type="Gene3D" id="3.40.50.150">
    <property type="entry name" value="Vaccinia Virus protein VP39"/>
    <property type="match status" value="1"/>
</dbReference>
<evidence type="ECO:0000313" key="4">
    <source>
        <dbReference type="Proteomes" id="UP000193986"/>
    </source>
</evidence>
<dbReference type="STRING" id="71784.A0A1Y2AMS7"/>